<reference evidence="1" key="1">
    <citation type="submission" date="2019-10" db="EMBL/GenBank/DDBJ databases">
        <title>Draft genome sequece of Microseira wollei NIES-4236.</title>
        <authorList>
            <person name="Yamaguchi H."/>
            <person name="Suzuki S."/>
            <person name="Kawachi M."/>
        </authorList>
    </citation>
    <scope>NUCLEOTIDE SEQUENCE</scope>
    <source>
        <strain evidence="1">NIES-4236</strain>
    </source>
</reference>
<evidence type="ECO:0000313" key="1">
    <source>
        <dbReference type="EMBL" id="GET41971.1"/>
    </source>
</evidence>
<gene>
    <name evidence="1" type="ORF">MiSe_67850</name>
</gene>
<sequence>MGSHAGCSSALCHLEVSLNAVALAGMPEEQKANLMNAPLTLSLSIGLNQIELAEHGSQSYRFLPGITSADHNFINITASTIQPPFSKVEARLNQKIGTSSIAFRALNETQENFFPSNGSLSLYLKFELESSIPILLGRQNVFLFNKEPLLYETDVPFNGFPQFNGSPKFLLKNPVELFDESNPDGEPVMTITEGSEITPVNRILYRIHASSPAVDSEGNFSTRATVELVQSVGVVQTAILLIPTRGVTISSSLLQNIALGESPFEFDIIGHIDNPLEEHLEVTIRPYSMEPELAGAARLDVPLPSQAPLSRLDVDHPSILRVRSGETVELGVTPRFSFRESQPEFIWVAPHGMELQNPNSLNPTFVAPMVNELTDIWFTLYVREQNDVSRPYKIDVELEP</sequence>
<evidence type="ECO:0000313" key="2">
    <source>
        <dbReference type="Proteomes" id="UP001050975"/>
    </source>
</evidence>
<dbReference type="AlphaFoldDB" id="A0AAV3XKC6"/>
<dbReference type="EMBL" id="BLAY01000142">
    <property type="protein sequence ID" value="GET41971.1"/>
    <property type="molecule type" value="Genomic_DNA"/>
</dbReference>
<proteinExistence type="predicted"/>
<name>A0AAV3XKC6_9CYAN</name>
<keyword evidence="2" id="KW-1185">Reference proteome</keyword>
<dbReference type="RefSeq" id="WP_226588774.1">
    <property type="nucleotide sequence ID" value="NZ_BLAY01000142.1"/>
</dbReference>
<dbReference type="Proteomes" id="UP001050975">
    <property type="component" value="Unassembled WGS sequence"/>
</dbReference>
<accession>A0AAV3XKC6</accession>
<comment type="caution">
    <text evidence="1">The sequence shown here is derived from an EMBL/GenBank/DDBJ whole genome shotgun (WGS) entry which is preliminary data.</text>
</comment>
<protein>
    <submittedName>
        <fullName evidence="1">Uncharacterized protein</fullName>
    </submittedName>
</protein>
<organism evidence="1 2">
    <name type="scientific">Microseira wollei NIES-4236</name>
    <dbReference type="NCBI Taxonomy" id="2530354"/>
    <lineage>
        <taxon>Bacteria</taxon>
        <taxon>Bacillati</taxon>
        <taxon>Cyanobacteriota</taxon>
        <taxon>Cyanophyceae</taxon>
        <taxon>Oscillatoriophycideae</taxon>
        <taxon>Aerosakkonematales</taxon>
        <taxon>Aerosakkonemataceae</taxon>
        <taxon>Microseira</taxon>
    </lineage>
</organism>